<evidence type="ECO:0000256" key="2">
    <source>
        <dbReference type="ARBA" id="ARBA00012729"/>
    </source>
</evidence>
<evidence type="ECO:0000256" key="3">
    <source>
        <dbReference type="ARBA" id="ARBA00022669"/>
    </source>
</evidence>
<dbReference type="AlphaFoldDB" id="A0A843UD76"/>
<dbReference type="EC" id="3.2.1.14" evidence="2"/>
<dbReference type="EMBL" id="NMUH01000710">
    <property type="protein sequence ID" value="MQL83672.1"/>
    <property type="molecule type" value="Genomic_DNA"/>
</dbReference>
<dbReference type="GO" id="GO:0006032">
    <property type="term" value="P:chitin catabolic process"/>
    <property type="evidence" value="ECO:0007669"/>
    <property type="project" value="UniProtKB-KW"/>
</dbReference>
<evidence type="ECO:0000313" key="10">
    <source>
        <dbReference type="EMBL" id="MQL83672.1"/>
    </source>
</evidence>
<sequence length="281" mass="30821">MAIILFRLDSSVLTSHHMRQRTYLYSCRHSPLGTSLRLRSGSGLLIMSSGCGCGAGRWREHPGEAGAAPMSVLNEEVGVTELVSQEFFDGIVNHVDGDYPGKSFYTRAAFLEALASFPGFGNAATPDDSRREVAAFFAHVAHETGHFRFIEEICNDGRAYRDESRAEYPCAPGKRYFGRGPLQLTWNYNYGAAGKSIGYDLLASPETVAEDPVVSFKTALWYWMERVRPAAKAGTGFGATIRAINGGECGGGNPKAVERRVRFYKEYCERFGVAPGDNLTC</sequence>
<dbReference type="SUPFAM" id="SSF53955">
    <property type="entry name" value="Lysozyme-like"/>
    <property type="match status" value="1"/>
</dbReference>
<dbReference type="CDD" id="cd00325">
    <property type="entry name" value="chitinase_GH19"/>
    <property type="match status" value="1"/>
</dbReference>
<comment type="catalytic activity">
    <reaction evidence="1">
        <text>Random endo-hydrolysis of N-acetyl-beta-D-glucosaminide (1-&gt;4)-beta-linkages in chitin and chitodextrins.</text>
        <dbReference type="EC" id="3.2.1.14"/>
    </reaction>
</comment>
<evidence type="ECO:0000256" key="8">
    <source>
        <dbReference type="ARBA" id="ARBA00023326"/>
    </source>
</evidence>
<keyword evidence="5" id="KW-0146">Chitin degradation</keyword>
<dbReference type="GO" id="GO:0008061">
    <property type="term" value="F:chitin binding"/>
    <property type="evidence" value="ECO:0007669"/>
    <property type="project" value="UniProtKB-KW"/>
</dbReference>
<keyword evidence="3" id="KW-0147">Chitin-binding</keyword>
<dbReference type="InterPro" id="IPR023346">
    <property type="entry name" value="Lysozyme-like_dom_sf"/>
</dbReference>
<dbReference type="GO" id="GO:0016998">
    <property type="term" value="P:cell wall macromolecule catabolic process"/>
    <property type="evidence" value="ECO:0007669"/>
    <property type="project" value="InterPro"/>
</dbReference>
<dbReference type="Gene3D" id="1.10.530.10">
    <property type="match status" value="1"/>
</dbReference>
<reference evidence="10" key="1">
    <citation type="submission" date="2017-07" db="EMBL/GenBank/DDBJ databases">
        <title>Taro Niue Genome Assembly and Annotation.</title>
        <authorList>
            <person name="Atibalentja N."/>
            <person name="Keating K."/>
            <person name="Fields C.J."/>
        </authorList>
    </citation>
    <scope>NUCLEOTIDE SEQUENCE</scope>
    <source>
        <strain evidence="10">Niue_2</strain>
        <tissue evidence="10">Leaf</tissue>
    </source>
</reference>
<dbReference type="Pfam" id="PF00182">
    <property type="entry name" value="Glyco_hydro_19"/>
    <property type="match status" value="2"/>
</dbReference>
<keyword evidence="8" id="KW-0624">Polysaccharide degradation</keyword>
<evidence type="ECO:0000256" key="5">
    <source>
        <dbReference type="ARBA" id="ARBA00023024"/>
    </source>
</evidence>
<evidence type="ECO:0000256" key="7">
    <source>
        <dbReference type="ARBA" id="ARBA00023295"/>
    </source>
</evidence>
<name>A0A843UD76_COLES</name>
<dbReference type="GO" id="GO:0000272">
    <property type="term" value="P:polysaccharide catabolic process"/>
    <property type="evidence" value="ECO:0007669"/>
    <property type="project" value="UniProtKB-KW"/>
</dbReference>
<keyword evidence="7" id="KW-0326">Glycosidase</keyword>
<evidence type="ECO:0000259" key="9">
    <source>
        <dbReference type="PROSITE" id="PS00774"/>
    </source>
</evidence>
<protein>
    <recommendedName>
        <fullName evidence="2">chitinase</fullName>
        <ecNumber evidence="2">3.2.1.14</ecNumber>
    </recommendedName>
</protein>
<evidence type="ECO:0000256" key="4">
    <source>
        <dbReference type="ARBA" id="ARBA00022801"/>
    </source>
</evidence>
<dbReference type="Gene3D" id="3.30.20.10">
    <property type="entry name" value="Endochitinase, domain 2"/>
    <property type="match status" value="1"/>
</dbReference>
<accession>A0A843UD76</accession>
<dbReference type="OrthoDB" id="5985073at2759"/>
<dbReference type="PROSITE" id="PS00774">
    <property type="entry name" value="CHITINASE_19_2"/>
    <property type="match status" value="1"/>
</dbReference>
<feature type="domain" description="Glycoside hydrolase family 19 catalytic" evidence="9">
    <location>
        <begin position="214"/>
        <end position="224"/>
    </location>
</feature>
<evidence type="ECO:0000256" key="6">
    <source>
        <dbReference type="ARBA" id="ARBA00023277"/>
    </source>
</evidence>
<dbReference type="FunFam" id="3.30.20.10:FF:000001">
    <property type="entry name" value="Endochitinase (Chitinase)"/>
    <property type="match status" value="1"/>
</dbReference>
<dbReference type="PANTHER" id="PTHR22595">
    <property type="entry name" value="CHITINASE-RELATED"/>
    <property type="match status" value="1"/>
</dbReference>
<dbReference type="GO" id="GO:0008843">
    <property type="term" value="F:endochitinase activity"/>
    <property type="evidence" value="ECO:0007669"/>
    <property type="project" value="UniProtKB-EC"/>
</dbReference>
<dbReference type="PANTHER" id="PTHR22595:SF197">
    <property type="entry name" value="CHITINASE FAMILY PROTEIN"/>
    <property type="match status" value="1"/>
</dbReference>
<keyword evidence="4" id="KW-0378">Hydrolase</keyword>
<keyword evidence="11" id="KW-1185">Reference proteome</keyword>
<keyword evidence="6" id="KW-0119">Carbohydrate metabolism</keyword>
<dbReference type="InterPro" id="IPR000726">
    <property type="entry name" value="Glyco_hydro_19_cat"/>
</dbReference>
<organism evidence="10 11">
    <name type="scientific">Colocasia esculenta</name>
    <name type="common">Wild taro</name>
    <name type="synonym">Arum esculentum</name>
    <dbReference type="NCBI Taxonomy" id="4460"/>
    <lineage>
        <taxon>Eukaryota</taxon>
        <taxon>Viridiplantae</taxon>
        <taxon>Streptophyta</taxon>
        <taxon>Embryophyta</taxon>
        <taxon>Tracheophyta</taxon>
        <taxon>Spermatophyta</taxon>
        <taxon>Magnoliopsida</taxon>
        <taxon>Liliopsida</taxon>
        <taxon>Araceae</taxon>
        <taxon>Aroideae</taxon>
        <taxon>Colocasieae</taxon>
        <taxon>Colocasia</taxon>
    </lineage>
</organism>
<dbReference type="Proteomes" id="UP000652761">
    <property type="component" value="Unassembled WGS sequence"/>
</dbReference>
<evidence type="ECO:0000256" key="1">
    <source>
        <dbReference type="ARBA" id="ARBA00000822"/>
    </source>
</evidence>
<proteinExistence type="predicted"/>
<comment type="caution">
    <text evidence="10">The sequence shown here is derived from an EMBL/GenBank/DDBJ whole genome shotgun (WGS) entry which is preliminary data.</text>
</comment>
<gene>
    <name evidence="10" type="ORF">Taro_016170</name>
</gene>
<evidence type="ECO:0000313" key="11">
    <source>
        <dbReference type="Proteomes" id="UP000652761"/>
    </source>
</evidence>